<evidence type="ECO:0000313" key="1">
    <source>
        <dbReference type="EMBL" id="NVO99498.1"/>
    </source>
</evidence>
<reference evidence="1 2" key="1">
    <citation type="submission" date="2020-06" db="EMBL/GenBank/DDBJ databases">
        <title>Photobacterium damselae subsp. damselae comparative genomics.</title>
        <authorList>
            <person name="Osorio C.R."/>
        </authorList>
    </citation>
    <scope>NUCLEOTIDE SEQUENCE [LARGE SCALE GENOMIC DNA]</scope>
    <source>
        <strain evidence="1 2">TW250/03</strain>
    </source>
</reference>
<dbReference type="Proteomes" id="UP000533429">
    <property type="component" value="Unassembled WGS sequence"/>
</dbReference>
<sequence length="242" mass="26775">MDRISKLLLSLTAIILSVISQHVYAFKVQPMVSELSPIGSDSQLVMRVDNVDKKPLTIEVIPLKLKIDSQGKEILTPADNEFLAVPVTAVIQPGRSQSVMVKYVGDPSIVQSKAYRISFRQVPIQLSEQEKGQLGLSVHINTLVNVAPKNSQSKLAVSDIQSQGQLWQMKLTNSGNKYARLSETTWKVIDSKGKQHNLNKQSVAKLSDSNIVLPKSNLIITIPKKNEFQNKPKAIEIKTVAQ</sequence>
<dbReference type="InterPro" id="IPR013783">
    <property type="entry name" value="Ig-like_fold"/>
</dbReference>
<name>A0A850QVW5_PHODD</name>
<dbReference type="EMBL" id="JABXOR010000289">
    <property type="protein sequence ID" value="NVO99498.1"/>
    <property type="molecule type" value="Genomic_DNA"/>
</dbReference>
<comment type="caution">
    <text evidence="1">The sequence shown here is derived from an EMBL/GenBank/DDBJ whole genome shotgun (WGS) entry which is preliminary data.</text>
</comment>
<dbReference type="PANTHER" id="PTHR30251">
    <property type="entry name" value="PILUS ASSEMBLY CHAPERONE"/>
    <property type="match status" value="1"/>
</dbReference>
<dbReference type="Gene3D" id="2.60.40.10">
    <property type="entry name" value="Immunoglobulins"/>
    <property type="match status" value="1"/>
</dbReference>
<dbReference type="PANTHER" id="PTHR30251:SF4">
    <property type="entry name" value="SLR1668 PROTEIN"/>
    <property type="match status" value="1"/>
</dbReference>
<dbReference type="InterPro" id="IPR008962">
    <property type="entry name" value="PapD-like_sf"/>
</dbReference>
<organism evidence="1 2">
    <name type="scientific">Photobacterium damselae subsp. damselae</name>
    <name type="common">Listonella damsela</name>
    <dbReference type="NCBI Taxonomy" id="85581"/>
    <lineage>
        <taxon>Bacteria</taxon>
        <taxon>Pseudomonadati</taxon>
        <taxon>Pseudomonadota</taxon>
        <taxon>Gammaproteobacteria</taxon>
        <taxon>Vibrionales</taxon>
        <taxon>Vibrionaceae</taxon>
        <taxon>Photobacterium</taxon>
    </lineage>
</organism>
<gene>
    <name evidence="1" type="ORF">HWA77_04665</name>
</gene>
<dbReference type="AlphaFoldDB" id="A0A850QVW5"/>
<dbReference type="SUPFAM" id="SSF49354">
    <property type="entry name" value="PapD-like"/>
    <property type="match status" value="1"/>
</dbReference>
<accession>A0A850QVW5</accession>
<evidence type="ECO:0000313" key="2">
    <source>
        <dbReference type="Proteomes" id="UP000533429"/>
    </source>
</evidence>
<proteinExistence type="predicted"/>
<protein>
    <submittedName>
        <fullName evidence="1">Molecular chaperone</fullName>
    </submittedName>
</protein>
<dbReference type="InterPro" id="IPR050643">
    <property type="entry name" value="Periplasmic_pilus_chap"/>
</dbReference>